<evidence type="ECO:0000256" key="3">
    <source>
        <dbReference type="ARBA" id="ARBA00022989"/>
    </source>
</evidence>
<protein>
    <recommendedName>
        <fullName evidence="9">Major facilitator superfamily (MFS) profile domain-containing protein</fullName>
    </recommendedName>
</protein>
<dbReference type="EMBL" id="KB822717">
    <property type="protein sequence ID" value="ETN43936.1"/>
    <property type="molecule type" value="Genomic_DNA"/>
</dbReference>
<dbReference type="RefSeq" id="XP_008713958.1">
    <property type="nucleotide sequence ID" value="XM_008715736.1"/>
</dbReference>
<keyword evidence="3 6" id="KW-1133">Transmembrane helix</keyword>
<dbReference type="Proteomes" id="UP000030752">
    <property type="component" value="Unassembled WGS sequence"/>
</dbReference>
<dbReference type="VEuPathDB" id="FungiDB:HMPREF1541_11067"/>
<accession>W2S5G5</accession>
<comment type="subcellular location">
    <subcellularLocation>
        <location evidence="1">Membrane</location>
        <topology evidence="1">Multi-pass membrane protein</topology>
    </subcellularLocation>
</comment>
<feature type="transmembrane region" description="Helical" evidence="6">
    <location>
        <begin position="299"/>
        <end position="320"/>
    </location>
</feature>
<sequence length="476" mass="51043">MHEGEIASAVGSSSLSDNEEAGVPQAGGGEGEEELGLPKSRWYHSTLFNIILVGAISFTQPGIWAALNSTGAGGQQEPYLVNGANALIFGIMTFGCPLFGVLANKFGLKPMLIIGTLGLAPYSAALYVNNRYGVAWYVLVGAVTCGISGAALWTTESAVAVGYAPPHQRGMYVAIWLGLREFGQIIGASIQLGLNHRLGQLGKVTYGTYLALIGIQCVGLPLALLFTSPHKAIRPDGRVVAVANSGGMGSQSFRLKDCWAVLRQRWVWMLIPVAMCFQWNNTYGSIYLTRYFSVRARTLASLVAGVAVTVADFLTGWFLDLKCFTRPAKAKIIIIGFSIALALGLFPWQLTNEYDYSSAESVTIDWSSTGFGRAFAVHIFFRFFNEAHIVFIFWLVGAFTRNAQTVTLACGLINGFEALGSTLANGIGAARIAPVANLWVAFGVFLCSVPPTIMVAWMVPRQPKGTDPAEALDAKG</sequence>
<dbReference type="InterPro" id="IPR036259">
    <property type="entry name" value="MFS_trans_sf"/>
</dbReference>
<feature type="transmembrane region" description="Helical" evidence="6">
    <location>
        <begin position="206"/>
        <end position="226"/>
    </location>
</feature>
<feature type="transmembrane region" description="Helical" evidence="6">
    <location>
        <begin position="47"/>
        <end position="67"/>
    </location>
</feature>
<feature type="transmembrane region" description="Helical" evidence="6">
    <location>
        <begin position="134"/>
        <end position="153"/>
    </location>
</feature>
<feature type="transmembrane region" description="Helical" evidence="6">
    <location>
        <begin position="370"/>
        <end position="396"/>
    </location>
</feature>
<dbReference type="eggNOG" id="KOG3098">
    <property type="taxonomic scope" value="Eukaryota"/>
</dbReference>
<dbReference type="HOGENOM" id="CLU_030884_2_0_1"/>
<feature type="transmembrane region" description="Helical" evidence="6">
    <location>
        <begin position="79"/>
        <end position="103"/>
    </location>
</feature>
<feature type="transmembrane region" description="Helical" evidence="6">
    <location>
        <begin position="266"/>
        <end position="287"/>
    </location>
</feature>
<dbReference type="Gene3D" id="1.20.1250.20">
    <property type="entry name" value="MFS general substrate transporter like domains"/>
    <property type="match status" value="1"/>
</dbReference>
<keyword evidence="8" id="KW-1185">Reference proteome</keyword>
<dbReference type="InterPro" id="IPR011701">
    <property type="entry name" value="MFS"/>
</dbReference>
<dbReference type="GO" id="GO:0022857">
    <property type="term" value="F:transmembrane transporter activity"/>
    <property type="evidence" value="ECO:0007669"/>
    <property type="project" value="InterPro"/>
</dbReference>
<dbReference type="GeneID" id="19978406"/>
<feature type="transmembrane region" description="Helical" evidence="6">
    <location>
        <begin position="438"/>
        <end position="459"/>
    </location>
</feature>
<keyword evidence="4 6" id="KW-0472">Membrane</keyword>
<evidence type="ECO:0008006" key="9">
    <source>
        <dbReference type="Google" id="ProtNLM"/>
    </source>
</evidence>
<dbReference type="SUPFAM" id="SSF103473">
    <property type="entry name" value="MFS general substrate transporter"/>
    <property type="match status" value="1"/>
</dbReference>
<dbReference type="InterPro" id="IPR051617">
    <property type="entry name" value="UNC-93-like_regulator"/>
</dbReference>
<dbReference type="PANTHER" id="PTHR23294:SF57">
    <property type="entry name" value="CINA C-TERMINAL DOMAIN-CONTAINING PROTEIN"/>
    <property type="match status" value="1"/>
</dbReference>
<dbReference type="AlphaFoldDB" id="W2S5G5"/>
<reference evidence="7 8" key="1">
    <citation type="submission" date="2013-03" db="EMBL/GenBank/DDBJ databases">
        <title>The Genome Sequence of Phialophora europaea CBS 101466.</title>
        <authorList>
            <consortium name="The Broad Institute Genomics Platform"/>
            <person name="Cuomo C."/>
            <person name="de Hoog S."/>
            <person name="Gorbushina A."/>
            <person name="Walker B."/>
            <person name="Young S.K."/>
            <person name="Zeng Q."/>
            <person name="Gargeya S."/>
            <person name="Fitzgerald M."/>
            <person name="Haas B."/>
            <person name="Abouelleil A."/>
            <person name="Allen A.W."/>
            <person name="Alvarado L."/>
            <person name="Arachchi H.M."/>
            <person name="Berlin A.M."/>
            <person name="Chapman S.B."/>
            <person name="Gainer-Dewar J."/>
            <person name="Goldberg J."/>
            <person name="Griggs A."/>
            <person name="Gujja S."/>
            <person name="Hansen M."/>
            <person name="Howarth C."/>
            <person name="Imamovic A."/>
            <person name="Ireland A."/>
            <person name="Larimer J."/>
            <person name="McCowan C."/>
            <person name="Murphy C."/>
            <person name="Pearson M."/>
            <person name="Poon T.W."/>
            <person name="Priest M."/>
            <person name="Roberts A."/>
            <person name="Saif S."/>
            <person name="Shea T."/>
            <person name="Sisk P."/>
            <person name="Sykes S."/>
            <person name="Wortman J."/>
            <person name="Nusbaum C."/>
            <person name="Birren B."/>
        </authorList>
    </citation>
    <scope>NUCLEOTIDE SEQUENCE [LARGE SCALE GENOMIC DNA]</scope>
    <source>
        <strain evidence="7 8">CBS 101466</strain>
    </source>
</reference>
<evidence type="ECO:0000313" key="7">
    <source>
        <dbReference type="EMBL" id="ETN43936.1"/>
    </source>
</evidence>
<feature type="region of interest" description="Disordered" evidence="5">
    <location>
        <begin position="1"/>
        <end position="34"/>
    </location>
</feature>
<evidence type="ECO:0000256" key="2">
    <source>
        <dbReference type="ARBA" id="ARBA00022692"/>
    </source>
</evidence>
<dbReference type="OrthoDB" id="196103at2759"/>
<name>W2S5G5_CYPE1</name>
<proteinExistence type="predicted"/>
<gene>
    <name evidence="7" type="ORF">HMPREF1541_11067</name>
</gene>
<dbReference type="GO" id="GO:0016020">
    <property type="term" value="C:membrane"/>
    <property type="evidence" value="ECO:0007669"/>
    <property type="project" value="UniProtKB-SubCell"/>
</dbReference>
<evidence type="ECO:0000256" key="1">
    <source>
        <dbReference type="ARBA" id="ARBA00004141"/>
    </source>
</evidence>
<dbReference type="PANTHER" id="PTHR23294">
    <property type="entry name" value="ET TRANSLATION PRODUCT-RELATED"/>
    <property type="match status" value="1"/>
</dbReference>
<keyword evidence="2 6" id="KW-0812">Transmembrane</keyword>
<evidence type="ECO:0000313" key="8">
    <source>
        <dbReference type="Proteomes" id="UP000030752"/>
    </source>
</evidence>
<feature type="transmembrane region" description="Helical" evidence="6">
    <location>
        <begin position="110"/>
        <end position="128"/>
    </location>
</feature>
<evidence type="ECO:0000256" key="4">
    <source>
        <dbReference type="ARBA" id="ARBA00023136"/>
    </source>
</evidence>
<feature type="transmembrane region" description="Helical" evidence="6">
    <location>
        <begin position="332"/>
        <end position="350"/>
    </location>
</feature>
<evidence type="ECO:0000256" key="5">
    <source>
        <dbReference type="SAM" id="MobiDB-lite"/>
    </source>
</evidence>
<dbReference type="Pfam" id="PF07690">
    <property type="entry name" value="MFS_1"/>
    <property type="match status" value="1"/>
</dbReference>
<evidence type="ECO:0000256" key="6">
    <source>
        <dbReference type="SAM" id="Phobius"/>
    </source>
</evidence>
<dbReference type="InParanoid" id="W2S5G5"/>
<organism evidence="7 8">
    <name type="scientific">Cyphellophora europaea (strain CBS 101466)</name>
    <name type="common">Phialophora europaea</name>
    <dbReference type="NCBI Taxonomy" id="1220924"/>
    <lineage>
        <taxon>Eukaryota</taxon>
        <taxon>Fungi</taxon>
        <taxon>Dikarya</taxon>
        <taxon>Ascomycota</taxon>
        <taxon>Pezizomycotina</taxon>
        <taxon>Eurotiomycetes</taxon>
        <taxon>Chaetothyriomycetidae</taxon>
        <taxon>Chaetothyriales</taxon>
        <taxon>Cyphellophoraceae</taxon>
        <taxon>Cyphellophora</taxon>
    </lineage>
</organism>